<dbReference type="InterPro" id="IPR021331">
    <property type="entry name" value="Hva1_TUDOR"/>
</dbReference>
<name>A0AAW9R687_9GAMM</name>
<feature type="domain" description="Hypervirulence associated protein TUDOR" evidence="1">
    <location>
        <begin position="9"/>
        <end position="64"/>
    </location>
</feature>
<keyword evidence="3" id="KW-1185">Reference proteome</keyword>
<dbReference type="RefSeq" id="WP_337335359.1">
    <property type="nucleotide sequence ID" value="NZ_JBBDHC010000010.1"/>
</dbReference>
<dbReference type="Pfam" id="PF11160">
    <property type="entry name" value="Hva1_TUDOR"/>
    <property type="match status" value="1"/>
</dbReference>
<dbReference type="EMBL" id="JBBDHC010000010">
    <property type="protein sequence ID" value="MEJ1249641.1"/>
    <property type="molecule type" value="Genomic_DNA"/>
</dbReference>
<accession>A0AAW9R687</accession>
<proteinExistence type="predicted"/>
<dbReference type="Proteomes" id="UP001364472">
    <property type="component" value="Unassembled WGS sequence"/>
</dbReference>
<dbReference type="AlphaFoldDB" id="A0AAW9R687"/>
<protein>
    <submittedName>
        <fullName evidence="2">DUF2945 domain-containing protein</fullName>
    </submittedName>
</protein>
<gene>
    <name evidence="2" type="ORF">WB794_08150</name>
</gene>
<organism evidence="2 3">
    <name type="scientific">Denitratimonas tolerans</name>
    <dbReference type="NCBI Taxonomy" id="1338420"/>
    <lineage>
        <taxon>Bacteria</taxon>
        <taxon>Pseudomonadati</taxon>
        <taxon>Pseudomonadota</taxon>
        <taxon>Gammaproteobacteria</taxon>
        <taxon>Lysobacterales</taxon>
        <taxon>Lysobacteraceae</taxon>
        <taxon>Denitratimonas</taxon>
    </lineage>
</organism>
<evidence type="ECO:0000313" key="3">
    <source>
        <dbReference type="Proteomes" id="UP001364472"/>
    </source>
</evidence>
<evidence type="ECO:0000313" key="2">
    <source>
        <dbReference type="EMBL" id="MEJ1249641.1"/>
    </source>
</evidence>
<sequence>MERAFKVDDWVQWNSEAGRVHGRIVAVHEAEFLVHGYRHHATPENPQYAILNPRTGHVAYHRPQVLVRIPPPD</sequence>
<evidence type="ECO:0000259" key="1">
    <source>
        <dbReference type="Pfam" id="PF11160"/>
    </source>
</evidence>
<reference evidence="2 3" key="1">
    <citation type="journal article" date="2016" name="Antonie Van Leeuwenhoek">
        <title>Denitratimonas tolerans gen. nov., sp. nov., a denitrifying bacterium isolated from a bioreactor for tannery wastewater treatment.</title>
        <authorList>
            <person name="Han S.I."/>
            <person name="Kim J.O."/>
            <person name="Lee Y.R."/>
            <person name="Ekpeghere K.I."/>
            <person name="Koh S.C."/>
            <person name="Whang K.S."/>
        </authorList>
    </citation>
    <scope>NUCLEOTIDE SEQUENCE [LARGE SCALE GENOMIC DNA]</scope>
    <source>
        <strain evidence="2 3">KACC 17565</strain>
    </source>
</reference>
<comment type="caution">
    <text evidence="2">The sequence shown here is derived from an EMBL/GenBank/DDBJ whole genome shotgun (WGS) entry which is preliminary data.</text>
</comment>